<dbReference type="PRINTS" id="PR00406">
    <property type="entry name" value="CYTB5RDTASE"/>
</dbReference>
<dbReference type="InterPro" id="IPR017938">
    <property type="entry name" value="Riboflavin_synthase-like_b-brl"/>
</dbReference>
<dbReference type="GO" id="GO:0016491">
    <property type="term" value="F:oxidoreductase activity"/>
    <property type="evidence" value="ECO:0007669"/>
    <property type="project" value="UniProtKB-KW"/>
</dbReference>
<dbReference type="Pfam" id="PF09791">
    <property type="entry name" value="Oxidored-like"/>
    <property type="match status" value="1"/>
</dbReference>
<evidence type="ECO:0000259" key="8">
    <source>
        <dbReference type="Pfam" id="PF09791"/>
    </source>
</evidence>
<evidence type="ECO:0000256" key="5">
    <source>
        <dbReference type="PIRSR" id="PIRSR601834-1"/>
    </source>
</evidence>
<evidence type="ECO:0000256" key="3">
    <source>
        <dbReference type="ARBA" id="ARBA00022827"/>
    </source>
</evidence>
<comment type="cofactor">
    <cofactor evidence="1 5">
        <name>FAD</name>
        <dbReference type="ChEBI" id="CHEBI:57692"/>
    </cofactor>
</comment>
<keyword evidence="10" id="KW-1185">Reference proteome</keyword>
<feature type="domain" description="Oxidoreductase-like" evidence="8">
    <location>
        <begin position="4"/>
        <end position="40"/>
    </location>
</feature>
<dbReference type="SUPFAM" id="SSF63380">
    <property type="entry name" value="Riboflavin synthase domain-like"/>
    <property type="match status" value="1"/>
</dbReference>
<evidence type="ECO:0000259" key="7">
    <source>
        <dbReference type="Pfam" id="PF00970"/>
    </source>
</evidence>
<sequence>MYDPPPERPSESDCCGTGCVPCVLDLYDEEYARWQRRQNSVGDQLRRDLLSVTKYKAYKIVSIQQLTDDVYKYTFGVSPPTEGRLPIIFTQHTNISVDYTPISLSDKCAFDAIIKVYPNGQFTKILLKKKTNDIIFVRGPSGGIDYKGYDSIVMFCGGTGIAAFLGLIRSILENNKCDILLRLHYSCKTLDSILMRKTLAEHAAYWNCAVFIYLSREHNWSECTKSFWFNENIVEGRISQDIIKDIVDKQQNSKTLWLICGNNAFNQYIFTSLKNYNAREDSIQLFHNTIINSE</sequence>
<feature type="binding site" evidence="5">
    <location>
        <position position="99"/>
    </location>
    <ligand>
        <name>FAD</name>
        <dbReference type="ChEBI" id="CHEBI:57692"/>
    </ligand>
</feature>
<dbReference type="Pfam" id="PF00175">
    <property type="entry name" value="NAD_binding_1"/>
    <property type="match status" value="1"/>
</dbReference>
<dbReference type="InterPro" id="IPR008333">
    <property type="entry name" value="Cbr1-like_FAD-bd_dom"/>
</dbReference>
<accession>A0A5E4N223</accession>
<dbReference type="Proteomes" id="UP000325440">
    <property type="component" value="Unassembled WGS sequence"/>
</dbReference>
<feature type="binding site" evidence="5">
    <location>
        <position position="115"/>
    </location>
    <ligand>
        <name>FAD</name>
        <dbReference type="ChEBI" id="CHEBI:57692"/>
    </ligand>
</feature>
<evidence type="ECO:0000259" key="6">
    <source>
        <dbReference type="Pfam" id="PF00175"/>
    </source>
</evidence>
<dbReference type="Pfam" id="PF00970">
    <property type="entry name" value="FAD_binding_6"/>
    <property type="match status" value="1"/>
</dbReference>
<keyword evidence="3 5" id="KW-0274">FAD</keyword>
<keyword evidence="4" id="KW-0560">Oxidoreductase</keyword>
<evidence type="ECO:0000256" key="2">
    <source>
        <dbReference type="ARBA" id="ARBA00022630"/>
    </source>
</evidence>
<dbReference type="AlphaFoldDB" id="A0A5E4N223"/>
<dbReference type="PANTHER" id="PTHR19370">
    <property type="entry name" value="NADH-CYTOCHROME B5 REDUCTASE"/>
    <property type="match status" value="1"/>
</dbReference>
<proteinExistence type="predicted"/>
<dbReference type="InterPro" id="IPR001834">
    <property type="entry name" value="CBR-like"/>
</dbReference>
<evidence type="ECO:0000256" key="4">
    <source>
        <dbReference type="ARBA" id="ARBA00023002"/>
    </source>
</evidence>
<feature type="domain" description="Oxidoreductase FAD/NAD(P)-binding" evidence="6">
    <location>
        <begin position="154"/>
        <end position="267"/>
    </location>
</feature>
<evidence type="ECO:0000313" key="9">
    <source>
        <dbReference type="EMBL" id="VVC37851.1"/>
    </source>
</evidence>
<dbReference type="InterPro" id="IPR039261">
    <property type="entry name" value="FNR_nucleotide-bd"/>
</dbReference>
<keyword evidence="2 5" id="KW-0285">Flavoprotein</keyword>
<dbReference type="PANTHER" id="PTHR19370:SF184">
    <property type="entry name" value="NADH-CYTOCHROME B5 REDUCTASE-LIKE"/>
    <property type="match status" value="1"/>
</dbReference>
<evidence type="ECO:0000256" key="1">
    <source>
        <dbReference type="ARBA" id="ARBA00001974"/>
    </source>
</evidence>
<dbReference type="CDD" id="cd06183">
    <property type="entry name" value="cyt_b5_reduct_like"/>
    <property type="match status" value="1"/>
</dbReference>
<name>A0A5E4N223_9HEMI</name>
<organism evidence="9 10">
    <name type="scientific">Cinara cedri</name>
    <dbReference type="NCBI Taxonomy" id="506608"/>
    <lineage>
        <taxon>Eukaryota</taxon>
        <taxon>Metazoa</taxon>
        <taxon>Ecdysozoa</taxon>
        <taxon>Arthropoda</taxon>
        <taxon>Hexapoda</taxon>
        <taxon>Insecta</taxon>
        <taxon>Pterygota</taxon>
        <taxon>Neoptera</taxon>
        <taxon>Paraneoptera</taxon>
        <taxon>Hemiptera</taxon>
        <taxon>Sternorrhyncha</taxon>
        <taxon>Aphidomorpha</taxon>
        <taxon>Aphidoidea</taxon>
        <taxon>Aphididae</taxon>
        <taxon>Lachninae</taxon>
        <taxon>Cinara</taxon>
    </lineage>
</organism>
<protein>
    <submittedName>
        <fullName evidence="9">Oxidoreductase-like, N-terminal,Riboflavin synthase-like beta-barrel,NADH:cytochrome b5 reductase</fullName>
    </submittedName>
</protein>
<dbReference type="Gene3D" id="3.40.50.80">
    <property type="entry name" value="Nucleotide-binding domain of ferredoxin-NADP reductase (FNR) module"/>
    <property type="match status" value="1"/>
</dbReference>
<feature type="domain" description="Flavoprotein pyridine nucleotide cytochrome reductase-like FAD-binding" evidence="7">
    <location>
        <begin position="59"/>
        <end position="146"/>
    </location>
</feature>
<evidence type="ECO:0000313" key="10">
    <source>
        <dbReference type="Proteomes" id="UP000325440"/>
    </source>
</evidence>
<dbReference type="OrthoDB" id="8197488at2759"/>
<reference evidence="9 10" key="1">
    <citation type="submission" date="2019-08" db="EMBL/GenBank/DDBJ databases">
        <authorList>
            <person name="Alioto T."/>
            <person name="Alioto T."/>
            <person name="Gomez Garrido J."/>
        </authorList>
    </citation>
    <scope>NUCLEOTIDE SEQUENCE [LARGE SCALE GENOMIC DNA]</scope>
</reference>
<dbReference type="EMBL" id="CABPRJ010001456">
    <property type="protein sequence ID" value="VVC37851.1"/>
    <property type="molecule type" value="Genomic_DNA"/>
</dbReference>
<feature type="binding site" evidence="5">
    <location>
        <position position="113"/>
    </location>
    <ligand>
        <name>FAD</name>
        <dbReference type="ChEBI" id="CHEBI:57692"/>
    </ligand>
</feature>
<dbReference type="InterPro" id="IPR001433">
    <property type="entry name" value="OxRdtase_FAD/NAD-bd"/>
</dbReference>
<dbReference type="Gene3D" id="2.40.30.10">
    <property type="entry name" value="Translation factors"/>
    <property type="match status" value="1"/>
</dbReference>
<dbReference type="InterPro" id="IPR019180">
    <property type="entry name" value="Oxidoreductase-like_N"/>
</dbReference>
<dbReference type="SUPFAM" id="SSF52343">
    <property type="entry name" value="Ferredoxin reductase-like, C-terminal NADP-linked domain"/>
    <property type="match status" value="1"/>
</dbReference>
<gene>
    <name evidence="9" type="ORF">CINCED_3A024033</name>
</gene>